<evidence type="ECO:0000256" key="3">
    <source>
        <dbReference type="ARBA" id="ARBA00022448"/>
    </source>
</evidence>
<feature type="transmembrane region" description="Helical" evidence="8">
    <location>
        <begin position="196"/>
        <end position="215"/>
    </location>
</feature>
<dbReference type="PANTHER" id="PTHR30269">
    <property type="entry name" value="TRANSMEMBRANE PROTEIN YFCA"/>
    <property type="match status" value="1"/>
</dbReference>
<keyword evidence="5 8" id="KW-0812">Transmembrane</keyword>
<evidence type="ECO:0000256" key="6">
    <source>
        <dbReference type="ARBA" id="ARBA00022989"/>
    </source>
</evidence>
<sequence length="247" mass="25627">MFDSSYPLVFIAWFLGGFVNGVSGMGAAMVALPIVACVLEMSEAVPATCLVGTVVALYVAWMYRSSCRLAPLPPLFLGCVPGVVAGVLVLRAVPGIWLQAVLGAALVAYVFWQCLHRGAGRHPENARGGAISGFASGFSNAAISFGGPPVAIYALYVGWDKDTTRGTLGLYFLVICILTCLAQAVAGLYTPAVLTAALYGMPGALAGLLVSLPFARSLRESVFQAILLVMIGLAGGICLFRAFEAAA</sequence>
<name>A0A9D1QZW5_9BACT</name>
<accession>A0A9D1QZW5</accession>
<proteinExistence type="inferred from homology"/>
<comment type="similarity">
    <text evidence="2 8">Belongs to the 4-toluene sulfonate uptake permease (TSUP) (TC 2.A.102) family.</text>
</comment>
<evidence type="ECO:0000256" key="1">
    <source>
        <dbReference type="ARBA" id="ARBA00004651"/>
    </source>
</evidence>
<feature type="transmembrane region" description="Helical" evidence="8">
    <location>
        <begin position="168"/>
        <end position="189"/>
    </location>
</feature>
<feature type="transmembrane region" description="Helical" evidence="8">
    <location>
        <begin position="133"/>
        <end position="156"/>
    </location>
</feature>
<evidence type="ECO:0000256" key="4">
    <source>
        <dbReference type="ARBA" id="ARBA00022475"/>
    </source>
</evidence>
<dbReference type="Pfam" id="PF01925">
    <property type="entry name" value="TauE"/>
    <property type="match status" value="1"/>
</dbReference>
<evidence type="ECO:0000313" key="9">
    <source>
        <dbReference type="EMBL" id="HIW78452.1"/>
    </source>
</evidence>
<dbReference type="Proteomes" id="UP000824264">
    <property type="component" value="Unassembled WGS sequence"/>
</dbReference>
<dbReference type="GO" id="GO:0005886">
    <property type="term" value="C:plasma membrane"/>
    <property type="evidence" value="ECO:0007669"/>
    <property type="project" value="UniProtKB-SubCell"/>
</dbReference>
<feature type="transmembrane region" description="Helical" evidence="8">
    <location>
        <begin position="96"/>
        <end position="112"/>
    </location>
</feature>
<keyword evidence="7 8" id="KW-0472">Membrane</keyword>
<feature type="transmembrane region" description="Helical" evidence="8">
    <location>
        <begin position="221"/>
        <end position="243"/>
    </location>
</feature>
<reference evidence="9" key="1">
    <citation type="journal article" date="2021" name="PeerJ">
        <title>Extensive microbial diversity within the chicken gut microbiome revealed by metagenomics and culture.</title>
        <authorList>
            <person name="Gilroy R."/>
            <person name="Ravi A."/>
            <person name="Getino M."/>
            <person name="Pursley I."/>
            <person name="Horton D.L."/>
            <person name="Alikhan N.F."/>
            <person name="Baker D."/>
            <person name="Gharbi K."/>
            <person name="Hall N."/>
            <person name="Watson M."/>
            <person name="Adriaenssens E.M."/>
            <person name="Foster-Nyarko E."/>
            <person name="Jarju S."/>
            <person name="Secka A."/>
            <person name="Antonio M."/>
            <person name="Oren A."/>
            <person name="Chaudhuri R.R."/>
            <person name="La Ragione R."/>
            <person name="Hildebrand F."/>
            <person name="Pallen M.J."/>
        </authorList>
    </citation>
    <scope>NUCLEOTIDE SEQUENCE</scope>
    <source>
        <strain evidence="9">ChiSxjej5B17-1746</strain>
    </source>
</reference>
<feature type="transmembrane region" description="Helical" evidence="8">
    <location>
        <begin position="7"/>
        <end position="32"/>
    </location>
</feature>
<keyword evidence="6 8" id="KW-1133">Transmembrane helix</keyword>
<evidence type="ECO:0000256" key="5">
    <source>
        <dbReference type="ARBA" id="ARBA00022692"/>
    </source>
</evidence>
<reference evidence="9" key="2">
    <citation type="submission" date="2021-04" db="EMBL/GenBank/DDBJ databases">
        <authorList>
            <person name="Gilroy R."/>
        </authorList>
    </citation>
    <scope>NUCLEOTIDE SEQUENCE</scope>
    <source>
        <strain evidence="9">ChiSxjej5B17-1746</strain>
    </source>
</reference>
<gene>
    <name evidence="9" type="ORF">H9874_04820</name>
</gene>
<evidence type="ECO:0000256" key="8">
    <source>
        <dbReference type="RuleBase" id="RU363041"/>
    </source>
</evidence>
<evidence type="ECO:0000256" key="2">
    <source>
        <dbReference type="ARBA" id="ARBA00009142"/>
    </source>
</evidence>
<feature type="transmembrane region" description="Helical" evidence="8">
    <location>
        <begin position="44"/>
        <end position="63"/>
    </location>
</feature>
<dbReference type="AlphaFoldDB" id="A0A9D1QZW5"/>
<keyword evidence="3" id="KW-0813">Transport</keyword>
<evidence type="ECO:0000256" key="7">
    <source>
        <dbReference type="ARBA" id="ARBA00023136"/>
    </source>
</evidence>
<dbReference type="InterPro" id="IPR002781">
    <property type="entry name" value="TM_pro_TauE-like"/>
</dbReference>
<organism evidence="9 10">
    <name type="scientific">Candidatus Bilophila faecipullorum</name>
    <dbReference type="NCBI Taxonomy" id="2838482"/>
    <lineage>
        <taxon>Bacteria</taxon>
        <taxon>Pseudomonadati</taxon>
        <taxon>Thermodesulfobacteriota</taxon>
        <taxon>Desulfovibrionia</taxon>
        <taxon>Desulfovibrionales</taxon>
        <taxon>Desulfovibrionaceae</taxon>
        <taxon>Bilophila</taxon>
    </lineage>
</organism>
<dbReference type="PANTHER" id="PTHR30269:SF37">
    <property type="entry name" value="MEMBRANE TRANSPORTER PROTEIN"/>
    <property type="match status" value="1"/>
</dbReference>
<dbReference type="InterPro" id="IPR052017">
    <property type="entry name" value="TSUP"/>
</dbReference>
<comment type="caution">
    <text evidence="9">The sequence shown here is derived from an EMBL/GenBank/DDBJ whole genome shotgun (WGS) entry which is preliminary data.</text>
</comment>
<feature type="transmembrane region" description="Helical" evidence="8">
    <location>
        <begin position="70"/>
        <end position="90"/>
    </location>
</feature>
<evidence type="ECO:0000313" key="10">
    <source>
        <dbReference type="Proteomes" id="UP000824264"/>
    </source>
</evidence>
<protein>
    <recommendedName>
        <fullName evidence="8">Probable membrane transporter protein</fullName>
    </recommendedName>
</protein>
<comment type="subcellular location">
    <subcellularLocation>
        <location evidence="1 8">Cell membrane</location>
        <topology evidence="1 8">Multi-pass membrane protein</topology>
    </subcellularLocation>
</comment>
<dbReference type="EMBL" id="DXGI01000173">
    <property type="protein sequence ID" value="HIW78452.1"/>
    <property type="molecule type" value="Genomic_DNA"/>
</dbReference>
<keyword evidence="4 8" id="KW-1003">Cell membrane</keyword>